<keyword evidence="10" id="KW-1185">Reference proteome</keyword>
<evidence type="ECO:0000313" key="9">
    <source>
        <dbReference type="EMBL" id="KAG0683879.1"/>
    </source>
</evidence>
<comment type="subcellular location">
    <subcellularLocation>
        <location evidence="1">Endoplasmic reticulum membrane</location>
        <topology evidence="1">Multi-pass membrane protein</topology>
    </subcellularLocation>
</comment>
<comment type="caution">
    <text evidence="9">The sequence shown here is derived from an EMBL/GenBank/DDBJ whole genome shotgun (WGS) entry which is preliminary data.</text>
</comment>
<dbReference type="PIRSF" id="PIRSF031032">
    <property type="entry name" value="TMP_97_prd"/>
    <property type="match status" value="1"/>
</dbReference>
<reference evidence="9" key="1">
    <citation type="submission" date="2020-11" db="EMBL/GenBank/DDBJ databases">
        <title>Kefir isolates.</title>
        <authorList>
            <person name="Marcisauskas S."/>
            <person name="Kim Y."/>
            <person name="Blasche S."/>
        </authorList>
    </citation>
    <scope>NUCLEOTIDE SEQUENCE</scope>
    <source>
        <strain evidence="9">Olga-1</strain>
    </source>
</reference>
<proteinExistence type="inferred from homology"/>
<dbReference type="PANTHER" id="PTHR31204">
    <property type="entry name" value="SIGMA INTRACELLULAR RECEPTOR 2"/>
    <property type="match status" value="1"/>
</dbReference>
<protein>
    <recommendedName>
        <fullName evidence="7">Efficient mitochondria targeting-associated protein 19</fullName>
    </recommendedName>
</protein>
<gene>
    <name evidence="9" type="ORF">C6P40_005135</name>
</gene>
<dbReference type="PANTHER" id="PTHR31204:SF1">
    <property type="entry name" value="SIGMA INTRACELLULAR RECEPTOR 2"/>
    <property type="match status" value="1"/>
</dbReference>
<feature type="transmembrane region" description="Helical" evidence="7">
    <location>
        <begin position="7"/>
        <end position="29"/>
    </location>
</feature>
<feature type="domain" description="EXPERA" evidence="8">
    <location>
        <begin position="3"/>
        <end position="147"/>
    </location>
</feature>
<dbReference type="PROSITE" id="PS51751">
    <property type="entry name" value="EXPERA"/>
    <property type="match status" value="1"/>
</dbReference>
<evidence type="ECO:0000256" key="4">
    <source>
        <dbReference type="ARBA" id="ARBA00022824"/>
    </source>
</evidence>
<evidence type="ECO:0000256" key="6">
    <source>
        <dbReference type="ARBA" id="ARBA00023136"/>
    </source>
</evidence>
<accession>A0A9P6WHH2</accession>
<feature type="transmembrane region" description="Helical" evidence="7">
    <location>
        <begin position="57"/>
        <end position="82"/>
    </location>
</feature>
<feature type="transmembrane region" description="Helical" evidence="7">
    <location>
        <begin position="129"/>
        <end position="148"/>
    </location>
</feature>
<dbReference type="GO" id="GO:0005789">
    <property type="term" value="C:endoplasmic reticulum membrane"/>
    <property type="evidence" value="ECO:0007669"/>
    <property type="project" value="UniProtKB-SubCell"/>
</dbReference>
<dbReference type="Pfam" id="PF05241">
    <property type="entry name" value="EBP"/>
    <property type="match status" value="1"/>
</dbReference>
<evidence type="ECO:0000256" key="7">
    <source>
        <dbReference type="PIRNR" id="PIRNR031032"/>
    </source>
</evidence>
<dbReference type="AlphaFoldDB" id="A0A9P6WHH2"/>
<evidence type="ECO:0000256" key="5">
    <source>
        <dbReference type="ARBA" id="ARBA00022989"/>
    </source>
</evidence>
<dbReference type="EMBL" id="PUHW01000839">
    <property type="protein sequence ID" value="KAG0683879.1"/>
    <property type="molecule type" value="Genomic_DNA"/>
</dbReference>
<dbReference type="InterPro" id="IPR033118">
    <property type="entry name" value="EXPERA"/>
</dbReference>
<evidence type="ECO:0000259" key="8">
    <source>
        <dbReference type="PROSITE" id="PS51751"/>
    </source>
</evidence>
<dbReference type="InterPro" id="IPR051987">
    <property type="entry name" value="Sigma-2_receptor-like"/>
</dbReference>
<sequence>MTIDSVYFYYFIIHTPITIFMDATFVIPYEYQNSIQKALGKFHIEKNKDFLAIETPLWIKFFVVWELIFQLPFFIIAIINYLQNKRKGYSKNTWIPFLIYGFNAGFTTLLCLIYVILESKNHGLTNGEFLNLIGLYTPTMILPFYMMYDFWIRINKELLNKEKSS</sequence>
<dbReference type="InterPro" id="IPR016964">
    <property type="entry name" value="Sigma2_recept"/>
</dbReference>
<keyword evidence="4 7" id="KW-0256">Endoplasmic reticulum</keyword>
<evidence type="ECO:0000313" key="10">
    <source>
        <dbReference type="Proteomes" id="UP000697127"/>
    </source>
</evidence>
<evidence type="ECO:0000256" key="3">
    <source>
        <dbReference type="ARBA" id="ARBA00022692"/>
    </source>
</evidence>
<feature type="transmembrane region" description="Helical" evidence="7">
    <location>
        <begin position="94"/>
        <end position="117"/>
    </location>
</feature>
<dbReference type="Proteomes" id="UP000697127">
    <property type="component" value="Unassembled WGS sequence"/>
</dbReference>
<keyword evidence="3 7" id="KW-0812">Transmembrane</keyword>
<keyword evidence="5 7" id="KW-1133">Transmembrane helix</keyword>
<organism evidence="9 10">
    <name type="scientific">Pichia californica</name>
    <dbReference type="NCBI Taxonomy" id="460514"/>
    <lineage>
        <taxon>Eukaryota</taxon>
        <taxon>Fungi</taxon>
        <taxon>Dikarya</taxon>
        <taxon>Ascomycota</taxon>
        <taxon>Saccharomycotina</taxon>
        <taxon>Pichiomycetes</taxon>
        <taxon>Pichiales</taxon>
        <taxon>Pichiaceae</taxon>
        <taxon>Pichia</taxon>
    </lineage>
</organism>
<evidence type="ECO:0000256" key="1">
    <source>
        <dbReference type="ARBA" id="ARBA00004477"/>
    </source>
</evidence>
<keyword evidence="6 7" id="KW-0472">Membrane</keyword>
<evidence type="ECO:0000256" key="2">
    <source>
        <dbReference type="ARBA" id="ARBA00009096"/>
    </source>
</evidence>
<comment type="similarity">
    <text evidence="2">Belongs to the TMEM97/sigma-2 receptor family.</text>
</comment>
<name>A0A9P6WHH2_9ASCO</name>